<reference evidence="3" key="1">
    <citation type="submission" date="2022-03" db="EMBL/GenBank/DDBJ databases">
        <title>A functionally conserved STORR gene fusion in Papaver species that diverged 16.8 million years ago.</title>
        <authorList>
            <person name="Catania T."/>
        </authorList>
    </citation>
    <scope>NUCLEOTIDE SEQUENCE</scope>
    <source>
        <strain evidence="3">S-191538</strain>
    </source>
</reference>
<dbReference type="EMBL" id="JAJJMA010138416">
    <property type="protein sequence ID" value="MCL7033777.1"/>
    <property type="molecule type" value="Genomic_DNA"/>
</dbReference>
<feature type="region of interest" description="Disordered" evidence="1">
    <location>
        <begin position="178"/>
        <end position="222"/>
    </location>
</feature>
<dbReference type="PRINTS" id="PR01217">
    <property type="entry name" value="PRICHEXTENSN"/>
</dbReference>
<evidence type="ECO:0000256" key="2">
    <source>
        <dbReference type="SAM" id="SignalP"/>
    </source>
</evidence>
<feature type="chain" id="PRO_5041341335" evidence="2">
    <location>
        <begin position="29"/>
        <end position="222"/>
    </location>
</feature>
<feature type="signal peptide" evidence="2">
    <location>
        <begin position="1"/>
        <end position="28"/>
    </location>
</feature>
<proteinExistence type="predicted"/>
<gene>
    <name evidence="3" type="ORF">MKW94_006373</name>
</gene>
<dbReference type="AlphaFoldDB" id="A0AA41SC03"/>
<dbReference type="Proteomes" id="UP001177140">
    <property type="component" value="Unassembled WGS sequence"/>
</dbReference>
<evidence type="ECO:0000256" key="1">
    <source>
        <dbReference type="SAM" id="MobiDB-lite"/>
    </source>
</evidence>
<keyword evidence="2" id="KW-0732">Signal</keyword>
<feature type="compositionally biased region" description="Pro residues" evidence="1">
    <location>
        <begin position="178"/>
        <end position="211"/>
    </location>
</feature>
<name>A0AA41SC03_PAPNU</name>
<comment type="caution">
    <text evidence="3">The sequence shown here is derived from an EMBL/GenBank/DDBJ whole genome shotgun (WGS) entry which is preliminary data.</text>
</comment>
<evidence type="ECO:0000313" key="3">
    <source>
        <dbReference type="EMBL" id="MCL7033777.1"/>
    </source>
</evidence>
<organism evidence="3 4">
    <name type="scientific">Papaver nudicaule</name>
    <name type="common">Iceland poppy</name>
    <dbReference type="NCBI Taxonomy" id="74823"/>
    <lineage>
        <taxon>Eukaryota</taxon>
        <taxon>Viridiplantae</taxon>
        <taxon>Streptophyta</taxon>
        <taxon>Embryophyta</taxon>
        <taxon>Tracheophyta</taxon>
        <taxon>Spermatophyta</taxon>
        <taxon>Magnoliopsida</taxon>
        <taxon>Ranunculales</taxon>
        <taxon>Papaveraceae</taxon>
        <taxon>Papaveroideae</taxon>
        <taxon>Papaver</taxon>
    </lineage>
</organism>
<protein>
    <submittedName>
        <fullName evidence="3">Uncharacterized protein</fullName>
    </submittedName>
</protein>
<sequence>MGISRRKSPLQLLAIAICLFACTEIASAWINRCLPGDLFIDSTNLVNPPSCDNGYCANWCKNLCSGMGTLATQDRCLIISGVTCCKCCCQRPLVYPPQDASDFTGKAPYDNNICTSDQTFLKIKRTDGKDCMSKSLCDAECNKAGLLTKRSECVANSNDVPGNVYNWYEQCCCGTNPPPPPSCPSPPPPSPPPPPPSPSPPPPCPPPPPPYKTKLIDIQIGG</sequence>
<keyword evidence="4" id="KW-1185">Reference proteome</keyword>
<evidence type="ECO:0000313" key="4">
    <source>
        <dbReference type="Proteomes" id="UP001177140"/>
    </source>
</evidence>
<accession>A0AA41SC03</accession>